<accession>A0A5N7BZ81</accession>
<name>A0A5N7BZ81_PETAA</name>
<reference evidence="1" key="1">
    <citation type="submission" date="2019-04" db="EMBL/GenBank/DDBJ databases">
        <title>Friends and foes A comparative genomics studyof 23 Aspergillus species from section Flavi.</title>
        <authorList>
            <consortium name="DOE Joint Genome Institute"/>
            <person name="Kjaerbolling I."/>
            <person name="Vesth T."/>
            <person name="Frisvad J.C."/>
            <person name="Nybo J.L."/>
            <person name="Theobald S."/>
            <person name="Kildgaard S."/>
            <person name="Isbrandt T."/>
            <person name="Kuo A."/>
            <person name="Sato A."/>
            <person name="Lyhne E.K."/>
            <person name="Kogle M.E."/>
            <person name="Wiebenga A."/>
            <person name="Kun R.S."/>
            <person name="Lubbers R.J."/>
            <person name="Makela M.R."/>
            <person name="Barry K."/>
            <person name="Chovatia M."/>
            <person name="Clum A."/>
            <person name="Daum C."/>
            <person name="Haridas S."/>
            <person name="He G."/>
            <person name="LaButti K."/>
            <person name="Lipzen A."/>
            <person name="Mondo S."/>
            <person name="Riley R."/>
            <person name="Salamov A."/>
            <person name="Simmons B.A."/>
            <person name="Magnuson J.K."/>
            <person name="Henrissat B."/>
            <person name="Mortensen U.H."/>
            <person name="Larsen T.O."/>
            <person name="Devries R.P."/>
            <person name="Grigoriev I.V."/>
            <person name="Machida M."/>
            <person name="Baker S.E."/>
            <person name="Andersen M.R."/>
        </authorList>
    </citation>
    <scope>NUCLEOTIDE SEQUENCE [LARGE SCALE GENOMIC DNA]</scope>
    <source>
        <strain evidence="1">IBT 14317</strain>
    </source>
</reference>
<protein>
    <submittedName>
        <fullName evidence="1">Uncharacterized protein</fullName>
    </submittedName>
</protein>
<dbReference type="Proteomes" id="UP000326877">
    <property type="component" value="Unassembled WGS sequence"/>
</dbReference>
<organism evidence="1">
    <name type="scientific">Petromyces alliaceus</name>
    <name type="common">Aspergillus alliaceus</name>
    <dbReference type="NCBI Taxonomy" id="209559"/>
    <lineage>
        <taxon>Eukaryota</taxon>
        <taxon>Fungi</taxon>
        <taxon>Dikarya</taxon>
        <taxon>Ascomycota</taxon>
        <taxon>Pezizomycotina</taxon>
        <taxon>Eurotiomycetes</taxon>
        <taxon>Eurotiomycetidae</taxon>
        <taxon>Eurotiales</taxon>
        <taxon>Aspergillaceae</taxon>
        <taxon>Aspergillus</taxon>
        <taxon>Aspergillus subgen. Circumdati</taxon>
    </lineage>
</organism>
<dbReference type="AlphaFoldDB" id="A0A5N7BZ81"/>
<dbReference type="EMBL" id="ML735298">
    <property type="protein sequence ID" value="KAE8387144.1"/>
    <property type="molecule type" value="Genomic_DNA"/>
</dbReference>
<evidence type="ECO:0000313" key="1">
    <source>
        <dbReference type="EMBL" id="KAE8387144.1"/>
    </source>
</evidence>
<sequence>MSILRSIVGEAPPRGVFNRLNQLYYCQATGPARSWAPAQSASYVVLMCGIATVIGYLDLPCGGRRFIGQDKERNHRVINSPRRLNRSHRKEKELIKERTEREIQGGRGRKVEGIKVKNCAQIHACKLTEQKEQRERGYRRDPERPR</sequence>
<proteinExistence type="predicted"/>
<gene>
    <name evidence="1" type="ORF">BDV23DRAFT_131168</name>
</gene>